<reference evidence="2" key="1">
    <citation type="submission" date="2020-02" db="EMBL/GenBank/DDBJ databases">
        <authorList>
            <person name="Meier V. D."/>
        </authorList>
    </citation>
    <scope>NUCLEOTIDE SEQUENCE</scope>
    <source>
        <strain evidence="2">AVDCRST_MAG64</strain>
    </source>
</reference>
<sequence length="58" mass="6613">MEVSIPHRLHERPAGRYRTSAELEEGRDRAEETPFLSLTTSFGPPTLEKFVVVTDEVK</sequence>
<evidence type="ECO:0000313" key="2">
    <source>
        <dbReference type="EMBL" id="CAA9374379.1"/>
    </source>
</evidence>
<proteinExistence type="predicted"/>
<accession>A0A6J4N419</accession>
<name>A0A6J4N419_9BACT</name>
<organism evidence="2">
    <name type="scientific">uncultured Phycisphaerae bacterium</name>
    <dbReference type="NCBI Taxonomy" id="904963"/>
    <lineage>
        <taxon>Bacteria</taxon>
        <taxon>Pseudomonadati</taxon>
        <taxon>Planctomycetota</taxon>
        <taxon>Phycisphaerae</taxon>
        <taxon>environmental samples</taxon>
    </lineage>
</organism>
<dbReference type="AlphaFoldDB" id="A0A6J4N419"/>
<protein>
    <submittedName>
        <fullName evidence="2">Uncharacterized protein</fullName>
    </submittedName>
</protein>
<gene>
    <name evidence="2" type="ORF">AVDCRST_MAG64-184</name>
</gene>
<feature type="region of interest" description="Disordered" evidence="1">
    <location>
        <begin position="1"/>
        <end position="31"/>
    </location>
</feature>
<dbReference type="EMBL" id="CADCUQ010000047">
    <property type="protein sequence ID" value="CAA9374379.1"/>
    <property type="molecule type" value="Genomic_DNA"/>
</dbReference>
<evidence type="ECO:0000256" key="1">
    <source>
        <dbReference type="SAM" id="MobiDB-lite"/>
    </source>
</evidence>
<feature type="compositionally biased region" description="Basic and acidic residues" evidence="1">
    <location>
        <begin position="11"/>
        <end position="31"/>
    </location>
</feature>